<evidence type="ECO:0000313" key="1">
    <source>
        <dbReference type="EMBL" id="RHJ63529.1"/>
    </source>
</evidence>
<comment type="caution">
    <text evidence="1">The sequence shown here is derived from an EMBL/GenBank/DDBJ whole genome shotgun (WGS) entry which is preliminary data.</text>
</comment>
<dbReference type="RefSeq" id="WP_118278683.1">
    <property type="nucleotide sequence ID" value="NZ_JAQDJO010000004.1"/>
</dbReference>
<proteinExistence type="predicted"/>
<gene>
    <name evidence="1" type="ORF">DW116_02260</name>
</gene>
<accession>A0A415D8U2</accession>
<dbReference type="EMBL" id="QRMI01000004">
    <property type="protein sequence ID" value="RHJ63529.1"/>
    <property type="molecule type" value="Genomic_DNA"/>
</dbReference>
<organism evidence="1 2">
    <name type="scientific">[Ruminococcus] lactaris</name>
    <dbReference type="NCBI Taxonomy" id="46228"/>
    <lineage>
        <taxon>Bacteria</taxon>
        <taxon>Bacillati</taxon>
        <taxon>Bacillota</taxon>
        <taxon>Clostridia</taxon>
        <taxon>Lachnospirales</taxon>
        <taxon>Lachnospiraceae</taxon>
        <taxon>Mediterraneibacter</taxon>
    </lineage>
</organism>
<sequence>MRKDKRTVEKIIELGITDEKPERQKKERNGKMQKNVVIMAMSTLSAVGKIPSVMGHRFGYPGGSVAGEEYYSQMEPTSKMIREREGSLDQLIILTTKEAKKNVEFMYKDEMRNMSALDFYLERMGITSLDNVKIIDLAEENLTPAISETINTIRSIWNENDTNNKPKLWIDTQGGFRYISLVINAVISLLKTSGEERIEPSGIYSISYNRDNDIQPIVDQTNTYQIFQFVSGINEFTRYGRAEQLMDYYESIHEEAPKEIVVMKNIAEAIQLCDMNAFDQFLKNLRKVVKDSDRSRQDFLSIFWEQIENDYGNLLKDSCTGIDIVEWFYEKKFYQQAITYIESKLPQEWVKRKLVTMNAEKVDMTAYKNRLGKKHEKDANVLIVEILFCCFKWSGIVELQYNQKTKKQERKKVDEFKNPSHLKLGRKPMYKELFLDEYCTELKVNGQSYGEMTFSFNGKNKEKVADLLLLYRLLKRERNKINHMSSTADRADQATLDRVLKMFVDVGRQAYQK</sequence>
<evidence type="ECO:0008006" key="3">
    <source>
        <dbReference type="Google" id="ProtNLM"/>
    </source>
</evidence>
<name>A0A415D8U2_9FIRM</name>
<reference evidence="1 2" key="1">
    <citation type="submission" date="2018-08" db="EMBL/GenBank/DDBJ databases">
        <title>A genome reference for cultivated species of the human gut microbiota.</title>
        <authorList>
            <person name="Zou Y."/>
            <person name="Xue W."/>
            <person name="Luo G."/>
        </authorList>
    </citation>
    <scope>NUCLEOTIDE SEQUENCE [LARGE SCALE GENOMIC DNA]</scope>
    <source>
        <strain evidence="1 2">AM09-9</strain>
    </source>
</reference>
<evidence type="ECO:0000313" key="2">
    <source>
        <dbReference type="Proteomes" id="UP000285832"/>
    </source>
</evidence>
<protein>
    <recommendedName>
        <fullName evidence="3">CRISPR-associated protein</fullName>
    </recommendedName>
</protein>
<dbReference type="AlphaFoldDB" id="A0A415D8U2"/>
<dbReference type="Proteomes" id="UP000285832">
    <property type="component" value="Unassembled WGS sequence"/>
</dbReference>